<keyword evidence="3 6" id="KW-0812">Transmembrane</keyword>
<evidence type="ECO:0000313" key="7">
    <source>
        <dbReference type="EMBL" id="RBW69794.1"/>
    </source>
</evidence>
<feature type="transmembrane region" description="Helical" evidence="6">
    <location>
        <begin position="12"/>
        <end position="32"/>
    </location>
</feature>
<keyword evidence="5 6" id="KW-0472">Membrane</keyword>
<dbReference type="InterPro" id="IPR050833">
    <property type="entry name" value="Poly_Biosynth_Transport"/>
</dbReference>
<evidence type="ECO:0000256" key="4">
    <source>
        <dbReference type="ARBA" id="ARBA00022989"/>
    </source>
</evidence>
<evidence type="ECO:0000313" key="8">
    <source>
        <dbReference type="Proteomes" id="UP000253314"/>
    </source>
</evidence>
<feature type="transmembrane region" description="Helical" evidence="6">
    <location>
        <begin position="154"/>
        <end position="175"/>
    </location>
</feature>
<dbReference type="GO" id="GO:0005886">
    <property type="term" value="C:plasma membrane"/>
    <property type="evidence" value="ECO:0007669"/>
    <property type="project" value="UniProtKB-SubCell"/>
</dbReference>
<feature type="transmembrane region" description="Helical" evidence="6">
    <location>
        <begin position="94"/>
        <end position="112"/>
    </location>
</feature>
<comment type="caution">
    <text evidence="7">The sequence shown here is derived from an EMBL/GenBank/DDBJ whole genome shotgun (WGS) entry which is preliminary data.</text>
</comment>
<evidence type="ECO:0000256" key="1">
    <source>
        <dbReference type="ARBA" id="ARBA00004651"/>
    </source>
</evidence>
<dbReference type="Proteomes" id="UP000253314">
    <property type="component" value="Unassembled WGS sequence"/>
</dbReference>
<gene>
    <name evidence="7" type="ORF">DS031_09690</name>
</gene>
<evidence type="ECO:0008006" key="9">
    <source>
        <dbReference type="Google" id="ProtNLM"/>
    </source>
</evidence>
<keyword evidence="4 6" id="KW-1133">Transmembrane helix</keyword>
<organism evidence="7 8">
    <name type="scientific">Bacillus taeanensis</name>
    <dbReference type="NCBI Taxonomy" id="273032"/>
    <lineage>
        <taxon>Bacteria</taxon>
        <taxon>Bacillati</taxon>
        <taxon>Bacillota</taxon>
        <taxon>Bacilli</taxon>
        <taxon>Bacillales</taxon>
        <taxon>Bacillaceae</taxon>
        <taxon>Bacillus</taxon>
    </lineage>
</organism>
<reference evidence="7 8" key="1">
    <citation type="submission" date="2018-07" db="EMBL/GenBank/DDBJ databases">
        <title>Lottiidibacillus patelloidae gen. nov., sp. nov., isolated from the intestinal tract of a marine limpet and the reclassification of B. taeanensis BH030017T, B. algicola KMM 3737T and B. hwajinpoensis SW-72T as genus Lottiidibacillus.</title>
        <authorList>
            <person name="Liu R."/>
            <person name="Huang Z."/>
        </authorList>
    </citation>
    <scope>NUCLEOTIDE SEQUENCE [LARGE SCALE GENOMIC DNA]</scope>
    <source>
        <strain evidence="7 8">BH030017</strain>
    </source>
</reference>
<feature type="transmembrane region" description="Helical" evidence="6">
    <location>
        <begin position="195"/>
        <end position="213"/>
    </location>
</feature>
<feature type="transmembrane region" description="Helical" evidence="6">
    <location>
        <begin position="220"/>
        <end position="239"/>
    </location>
</feature>
<dbReference type="OrthoDB" id="109075at2"/>
<evidence type="ECO:0000256" key="5">
    <source>
        <dbReference type="ARBA" id="ARBA00023136"/>
    </source>
</evidence>
<feature type="transmembrane region" description="Helical" evidence="6">
    <location>
        <begin position="245"/>
        <end position="270"/>
    </location>
</feature>
<dbReference type="AlphaFoldDB" id="A0A366Y066"/>
<proteinExistence type="predicted"/>
<name>A0A366Y066_9BACI</name>
<dbReference type="EMBL" id="QOCW01000008">
    <property type="protein sequence ID" value="RBW69794.1"/>
    <property type="molecule type" value="Genomic_DNA"/>
</dbReference>
<sequence>MISHTKITQSMSMIVFQILGGYLLTGPFPLLLGDALGRMSGSSRFVFSILKEDAVVFKKVNRLNIKKMALRYKKFPLYSSFSALIRQVSLEIPAILLMFIYGPSVVGSFIIAQRILTLPLFLIGMSVENVFFSEVSLLLHTAPNKIKELFLKTLKHFFIILPIMIGLSIFSPWLFPMLFGSEWTESGRYVPLLASMYFFQFLVTPFSSIVYFLERQDLQFLREVLRILFIAIAFTYIMFQQVSSLHAIAIMSAAGSIGFILYGYLSWLGLMQFEKQKKFQKKKPSFLTFKKRVAFFYKCG</sequence>
<keyword evidence="2" id="KW-1003">Cell membrane</keyword>
<keyword evidence="8" id="KW-1185">Reference proteome</keyword>
<dbReference type="PANTHER" id="PTHR30250:SF28">
    <property type="entry name" value="POLYSACCHARIDE BIOSYNTHESIS PROTEIN"/>
    <property type="match status" value="1"/>
</dbReference>
<evidence type="ECO:0000256" key="2">
    <source>
        <dbReference type="ARBA" id="ARBA00022475"/>
    </source>
</evidence>
<dbReference type="Pfam" id="PF13440">
    <property type="entry name" value="Polysacc_synt_3"/>
    <property type="match status" value="1"/>
</dbReference>
<evidence type="ECO:0000256" key="3">
    <source>
        <dbReference type="ARBA" id="ARBA00022692"/>
    </source>
</evidence>
<protein>
    <recommendedName>
        <fullName evidence="9">Polysaccharide biosynthesis protein C-terminal domain-containing protein</fullName>
    </recommendedName>
</protein>
<dbReference type="PANTHER" id="PTHR30250">
    <property type="entry name" value="PST FAMILY PREDICTED COLANIC ACID TRANSPORTER"/>
    <property type="match status" value="1"/>
</dbReference>
<evidence type="ECO:0000256" key="6">
    <source>
        <dbReference type="SAM" id="Phobius"/>
    </source>
</evidence>
<accession>A0A366Y066</accession>
<comment type="subcellular location">
    <subcellularLocation>
        <location evidence="1">Cell membrane</location>
        <topology evidence="1">Multi-pass membrane protein</topology>
    </subcellularLocation>
</comment>